<feature type="domain" description="HTH cro/C1-type" evidence="6">
    <location>
        <begin position="105"/>
        <end position="133"/>
    </location>
</feature>
<dbReference type="Pfam" id="PF01381">
    <property type="entry name" value="HTH_3"/>
    <property type="match status" value="1"/>
</dbReference>
<gene>
    <name evidence="7" type="ORF">Amac_059560</name>
</gene>
<dbReference type="Proteomes" id="UP000331127">
    <property type="component" value="Unassembled WGS sequence"/>
</dbReference>
<dbReference type="InterPro" id="IPR047057">
    <property type="entry name" value="MerR_fam"/>
</dbReference>
<sequence length="288" mass="31648">MTDGRIFAIAEVAKTIGVSTGTIRAWEEQGLLSPLRDEQNRRMYTADDLVRLRTIRWWRRVRQVNAAAIRAILDEEDGARAESESTWSAPATGEEETDGAYYRGLRKAAGLTLREVSARSGLSVSFISSIERGVGAMSPTSKARLTSALMGNPPVDVQPHSGTHSAGTGRVLQVAPGIQYEWLSELNGLLEPQLVTLAPGAASEGTYQHDGEEFLFVLEGRMRLWLGSDVLVLSQQDSTHFSSHVAHRWANDAATTTRALWITTERGVWNMSSTSQHPVTDAHDNHKK</sequence>
<dbReference type="OrthoDB" id="3172468at2"/>
<evidence type="ECO:0000256" key="1">
    <source>
        <dbReference type="ARBA" id="ARBA00022491"/>
    </source>
</evidence>
<dbReference type="InterPro" id="IPR013096">
    <property type="entry name" value="Cupin_2"/>
</dbReference>
<dbReference type="PANTHER" id="PTHR30204">
    <property type="entry name" value="REDOX-CYCLING DRUG-SENSING TRANSCRIPTIONAL ACTIVATOR SOXR"/>
    <property type="match status" value="1"/>
</dbReference>
<evidence type="ECO:0000256" key="3">
    <source>
        <dbReference type="ARBA" id="ARBA00023125"/>
    </source>
</evidence>
<evidence type="ECO:0000256" key="4">
    <source>
        <dbReference type="ARBA" id="ARBA00023163"/>
    </source>
</evidence>
<dbReference type="Pfam" id="PF07883">
    <property type="entry name" value="Cupin_2"/>
    <property type="match status" value="1"/>
</dbReference>
<dbReference type="AlphaFoldDB" id="A0A5M3WWN8"/>
<evidence type="ECO:0000259" key="6">
    <source>
        <dbReference type="PROSITE" id="PS50943"/>
    </source>
</evidence>
<dbReference type="PROSITE" id="PS00552">
    <property type="entry name" value="HTH_MERR_1"/>
    <property type="match status" value="1"/>
</dbReference>
<name>A0A5M3WWN8_9ACTN</name>
<comment type="caution">
    <text evidence="7">The sequence shown here is derived from an EMBL/GenBank/DDBJ whole genome shotgun (WGS) entry which is preliminary data.</text>
</comment>
<dbReference type="PROSITE" id="PS50937">
    <property type="entry name" value="HTH_MERR_2"/>
    <property type="match status" value="1"/>
</dbReference>
<dbReference type="SUPFAM" id="SSF46955">
    <property type="entry name" value="Putative DNA-binding domain"/>
    <property type="match status" value="1"/>
</dbReference>
<dbReference type="InterPro" id="IPR001387">
    <property type="entry name" value="Cro/C1-type_HTH"/>
</dbReference>
<dbReference type="InterPro" id="IPR009061">
    <property type="entry name" value="DNA-bd_dom_put_sf"/>
</dbReference>
<reference evidence="7 8" key="1">
    <citation type="submission" date="2019-10" db="EMBL/GenBank/DDBJ databases">
        <title>Whole genome shotgun sequence of Acrocarpospora macrocephala NBRC 16266.</title>
        <authorList>
            <person name="Ichikawa N."/>
            <person name="Kimura A."/>
            <person name="Kitahashi Y."/>
            <person name="Komaki H."/>
            <person name="Oguchi A."/>
        </authorList>
    </citation>
    <scope>NUCLEOTIDE SEQUENCE [LARGE SCALE GENOMIC DNA]</scope>
    <source>
        <strain evidence="7 8">NBRC 16266</strain>
    </source>
</reference>
<dbReference type="PROSITE" id="PS50943">
    <property type="entry name" value="HTH_CROC1"/>
    <property type="match status" value="1"/>
</dbReference>
<feature type="domain" description="HTH merR-type" evidence="5">
    <location>
        <begin position="9"/>
        <end position="75"/>
    </location>
</feature>
<organism evidence="7 8">
    <name type="scientific">Acrocarpospora macrocephala</name>
    <dbReference type="NCBI Taxonomy" id="150177"/>
    <lineage>
        <taxon>Bacteria</taxon>
        <taxon>Bacillati</taxon>
        <taxon>Actinomycetota</taxon>
        <taxon>Actinomycetes</taxon>
        <taxon>Streptosporangiales</taxon>
        <taxon>Streptosporangiaceae</taxon>
        <taxon>Acrocarpospora</taxon>
    </lineage>
</organism>
<keyword evidence="2" id="KW-0805">Transcription regulation</keyword>
<dbReference type="GO" id="GO:0003677">
    <property type="term" value="F:DNA binding"/>
    <property type="evidence" value="ECO:0007669"/>
    <property type="project" value="UniProtKB-KW"/>
</dbReference>
<keyword evidence="8" id="KW-1185">Reference proteome</keyword>
<evidence type="ECO:0000313" key="7">
    <source>
        <dbReference type="EMBL" id="GES12359.1"/>
    </source>
</evidence>
<dbReference type="InterPro" id="IPR000551">
    <property type="entry name" value="MerR-type_HTH_dom"/>
</dbReference>
<dbReference type="Pfam" id="PF13411">
    <property type="entry name" value="MerR_1"/>
    <property type="match status" value="1"/>
</dbReference>
<evidence type="ECO:0000256" key="2">
    <source>
        <dbReference type="ARBA" id="ARBA00023015"/>
    </source>
</evidence>
<dbReference type="SUPFAM" id="SSF47413">
    <property type="entry name" value="lambda repressor-like DNA-binding domains"/>
    <property type="match status" value="1"/>
</dbReference>
<dbReference type="CDD" id="cd00093">
    <property type="entry name" value="HTH_XRE"/>
    <property type="match status" value="1"/>
</dbReference>
<dbReference type="PANTHER" id="PTHR30204:SF69">
    <property type="entry name" value="MERR-FAMILY TRANSCRIPTIONAL REGULATOR"/>
    <property type="match status" value="1"/>
</dbReference>
<keyword evidence="3" id="KW-0238">DNA-binding</keyword>
<dbReference type="InterPro" id="IPR011051">
    <property type="entry name" value="RmlC_Cupin_sf"/>
</dbReference>
<proteinExistence type="predicted"/>
<dbReference type="Gene3D" id="1.10.1660.10">
    <property type="match status" value="1"/>
</dbReference>
<accession>A0A5M3WWN8</accession>
<dbReference type="EMBL" id="BLAE01000035">
    <property type="protein sequence ID" value="GES12359.1"/>
    <property type="molecule type" value="Genomic_DNA"/>
</dbReference>
<dbReference type="SUPFAM" id="SSF51182">
    <property type="entry name" value="RmlC-like cupins"/>
    <property type="match status" value="1"/>
</dbReference>
<keyword evidence="4" id="KW-0804">Transcription</keyword>
<dbReference type="CDD" id="cd00592">
    <property type="entry name" value="HTH_MerR-like"/>
    <property type="match status" value="1"/>
</dbReference>
<evidence type="ECO:0000313" key="8">
    <source>
        <dbReference type="Proteomes" id="UP000331127"/>
    </source>
</evidence>
<dbReference type="InterPro" id="IPR014710">
    <property type="entry name" value="RmlC-like_jellyroll"/>
</dbReference>
<keyword evidence="1" id="KW-0678">Repressor</keyword>
<evidence type="ECO:0000259" key="5">
    <source>
        <dbReference type="PROSITE" id="PS50937"/>
    </source>
</evidence>
<dbReference type="Gene3D" id="1.10.260.40">
    <property type="entry name" value="lambda repressor-like DNA-binding domains"/>
    <property type="match status" value="1"/>
</dbReference>
<dbReference type="CDD" id="cd02209">
    <property type="entry name" value="cupin_XRE_C"/>
    <property type="match status" value="1"/>
</dbReference>
<dbReference type="Gene3D" id="2.60.120.10">
    <property type="entry name" value="Jelly Rolls"/>
    <property type="match status" value="1"/>
</dbReference>
<dbReference type="SMART" id="SM00422">
    <property type="entry name" value="HTH_MERR"/>
    <property type="match status" value="1"/>
</dbReference>
<dbReference type="RefSeq" id="WP_155357651.1">
    <property type="nucleotide sequence ID" value="NZ_BAAAHL010000012.1"/>
</dbReference>
<protein>
    <submittedName>
        <fullName evidence="7">MerR family transcriptional regulator</fullName>
    </submittedName>
</protein>
<dbReference type="InterPro" id="IPR010982">
    <property type="entry name" value="Lambda_DNA-bd_dom_sf"/>
</dbReference>
<dbReference type="GO" id="GO:0003700">
    <property type="term" value="F:DNA-binding transcription factor activity"/>
    <property type="evidence" value="ECO:0007669"/>
    <property type="project" value="InterPro"/>
</dbReference>
<dbReference type="SMART" id="SM00530">
    <property type="entry name" value="HTH_XRE"/>
    <property type="match status" value="1"/>
</dbReference>